<organism evidence="2 3">
    <name type="scientific">Methanothermus fervidus (strain ATCC 43054 / DSM 2088 / JCM 10308 / V24 S)</name>
    <dbReference type="NCBI Taxonomy" id="523846"/>
    <lineage>
        <taxon>Archaea</taxon>
        <taxon>Methanobacteriati</taxon>
        <taxon>Methanobacteriota</taxon>
        <taxon>Methanomada group</taxon>
        <taxon>Methanobacteria</taxon>
        <taxon>Methanobacteriales</taxon>
        <taxon>Methanothermaceae</taxon>
        <taxon>Methanothermus</taxon>
    </lineage>
</organism>
<evidence type="ECO:0000313" key="3">
    <source>
        <dbReference type="Proteomes" id="UP000002315"/>
    </source>
</evidence>
<dbReference type="OrthoDB" id="15207at2157"/>
<dbReference type="PANTHER" id="PTHR39518:SF2">
    <property type="entry name" value="UPF0215 PROTEIN MJ1150"/>
    <property type="match status" value="1"/>
</dbReference>
<dbReference type="EMBL" id="CP002278">
    <property type="protein sequence ID" value="ADP77811.1"/>
    <property type="molecule type" value="Genomic_DNA"/>
</dbReference>
<proteinExistence type="inferred from homology"/>
<comment type="similarity">
    <text evidence="1">Belongs to the UPF0215 family.</text>
</comment>
<dbReference type="STRING" id="523846.Mfer_1016"/>
<dbReference type="PIRSF" id="PIRSF006380">
    <property type="entry name" value="UCP006380"/>
    <property type="match status" value="1"/>
</dbReference>
<dbReference type="HAMAP" id="MF_00582">
    <property type="entry name" value="UPF0215"/>
    <property type="match status" value="1"/>
</dbReference>
<evidence type="ECO:0000256" key="1">
    <source>
        <dbReference type="HAMAP-Rule" id="MF_00582"/>
    </source>
</evidence>
<protein>
    <recommendedName>
        <fullName evidence="1">UPF0215 protein Mfer_1016</fullName>
    </recommendedName>
</protein>
<name>E3GW46_METFV</name>
<dbReference type="HOGENOM" id="CLU_095956_1_0_2"/>
<dbReference type="Pfam" id="PF01949">
    <property type="entry name" value="Endo_dU"/>
    <property type="match status" value="1"/>
</dbReference>
<dbReference type="AlphaFoldDB" id="E3GW46"/>
<dbReference type="PANTHER" id="PTHR39518">
    <property type="entry name" value="UPF0215 PROTEIN MJ1150"/>
    <property type="match status" value="1"/>
</dbReference>
<dbReference type="Proteomes" id="UP000002315">
    <property type="component" value="Chromosome"/>
</dbReference>
<evidence type="ECO:0000313" key="2">
    <source>
        <dbReference type="EMBL" id="ADP77811.1"/>
    </source>
</evidence>
<keyword evidence="3" id="KW-1185">Reference proteome</keyword>
<dbReference type="InterPro" id="IPR002802">
    <property type="entry name" value="Endo_dU"/>
</dbReference>
<dbReference type="Gene3D" id="3.30.2170.10">
    <property type="entry name" value="archaeoglobus fulgidus dsm 4304 superfamily"/>
    <property type="match status" value="1"/>
</dbReference>
<gene>
    <name evidence="2" type="ordered locus">Mfer_1016</name>
</gene>
<sequence>MIKKFRRIKEEIRILGIDDAPFKPFKKSQVLVVGTIFRGNKALDGVLSTHVEVDGEDATKKLVEMINNTRHKDQLGVVMLDGITFAGFNIVDIEKLFNKTKIPVIVIIKKFPNRNKIKEALKKHFKDWKERWKKVLNAGKIYKVENLDLYIQIKGLKLKDAIKIVKLSIKYGITPEPIRVAHLIASGIEKGESRGKV</sequence>
<accession>E3GW46</accession>
<dbReference type="KEGG" id="mfv:Mfer_1016"/>
<reference evidence="2 3" key="1">
    <citation type="journal article" date="2010" name="Stand. Genomic Sci.">
        <title>Complete genome sequence of Methanothermus fervidus type strain (V24S).</title>
        <authorList>
            <person name="Anderson I."/>
            <person name="Djao O.D."/>
            <person name="Misra M."/>
            <person name="Chertkov O."/>
            <person name="Nolan M."/>
            <person name="Lucas S."/>
            <person name="Lapidus A."/>
            <person name="Del Rio T.G."/>
            <person name="Tice H."/>
            <person name="Cheng J.F."/>
            <person name="Tapia R."/>
            <person name="Han C."/>
            <person name="Goodwin L."/>
            <person name="Pitluck S."/>
            <person name="Liolios K."/>
            <person name="Ivanova N."/>
            <person name="Mavromatis K."/>
            <person name="Mikhailova N."/>
            <person name="Pati A."/>
            <person name="Brambilla E."/>
            <person name="Chen A."/>
            <person name="Palaniappan K."/>
            <person name="Land M."/>
            <person name="Hauser L."/>
            <person name="Chang Y.J."/>
            <person name="Jeffries C.D."/>
            <person name="Sikorski J."/>
            <person name="Spring S."/>
            <person name="Rohde M."/>
            <person name="Eichinger K."/>
            <person name="Huber H."/>
            <person name="Wirth R."/>
            <person name="Goker M."/>
            <person name="Detter J.C."/>
            <person name="Woyke T."/>
            <person name="Bristow J."/>
            <person name="Eisen J.A."/>
            <person name="Markowitz V."/>
            <person name="Hugenholtz P."/>
            <person name="Klenk H.P."/>
            <person name="Kyrpides N.C."/>
        </authorList>
    </citation>
    <scope>NUCLEOTIDE SEQUENCE [LARGE SCALE GENOMIC DNA]</scope>
    <source>
        <strain evidence="3">ATCC 43054 / DSM 2088 / JCM 10308 / V24 S</strain>
    </source>
</reference>
<dbReference type="NCBIfam" id="NF001977">
    <property type="entry name" value="PRK00766.1"/>
    <property type="match status" value="1"/>
</dbReference>